<evidence type="ECO:0000256" key="1">
    <source>
        <dbReference type="SAM" id="SignalP"/>
    </source>
</evidence>
<dbReference type="EMBL" id="JACCHP010000002">
    <property type="protein sequence ID" value="MBH5396758.1"/>
    <property type="molecule type" value="Genomic_DNA"/>
</dbReference>
<feature type="signal peptide" evidence="1">
    <location>
        <begin position="1"/>
        <end position="36"/>
    </location>
</feature>
<dbReference type="Proteomes" id="UP000807370">
    <property type="component" value="Unassembled WGS sequence"/>
</dbReference>
<keyword evidence="3" id="KW-1185">Reference proteome</keyword>
<dbReference type="RefSeq" id="WP_197958179.1">
    <property type="nucleotide sequence ID" value="NZ_JACCHP010000002.1"/>
</dbReference>
<protein>
    <recommendedName>
        <fullName evidence="4">DUF4864 domain-containing protein</fullName>
    </recommendedName>
</protein>
<evidence type="ECO:0000313" key="3">
    <source>
        <dbReference type="Proteomes" id="UP000807370"/>
    </source>
</evidence>
<gene>
    <name evidence="2" type="ORF">HZZ13_02975</name>
</gene>
<evidence type="ECO:0000313" key="2">
    <source>
        <dbReference type="EMBL" id="MBH5396758.1"/>
    </source>
</evidence>
<proteinExistence type="predicted"/>
<evidence type="ECO:0008006" key="4">
    <source>
        <dbReference type="Google" id="ProtNLM"/>
    </source>
</evidence>
<reference evidence="2 3" key="1">
    <citation type="submission" date="2020-07" db="EMBL/GenBank/DDBJ databases">
        <title>Bradyrhizobium diversity isolated from nodules of indigenous legumes of Western Australia.</title>
        <authorList>
            <person name="Klepa M.S."/>
        </authorList>
    </citation>
    <scope>NUCLEOTIDE SEQUENCE [LARGE SCALE GENOMIC DNA]</scope>
    <source>
        <strain evidence="2 3">CNPSo 4010</strain>
    </source>
</reference>
<accession>A0ABS0PHX4</accession>
<keyword evidence="1" id="KW-0732">Signal</keyword>
<feature type="chain" id="PRO_5045204439" description="DUF4864 domain-containing protein" evidence="1">
    <location>
        <begin position="37"/>
        <end position="159"/>
    </location>
</feature>
<sequence length="159" mass="17670">MRSIFASLSCRKFLGAIAVLVSLTFLSAMLPSSAYAIDLPTDDEQDVLVRTTLMTFNDANMTGNYSVLLAKGSKQFQEQMTAEKLAAAFESFRSKKLFFEGIVTDDYESQQKAKLDSEGALVLAGEFKNDDVRVKYKLRFAQSDNAWKVIGIDVDAKKL</sequence>
<organism evidence="2 3">
    <name type="scientific">Bradyrhizobium agreste</name>
    <dbReference type="NCBI Taxonomy" id="2751811"/>
    <lineage>
        <taxon>Bacteria</taxon>
        <taxon>Pseudomonadati</taxon>
        <taxon>Pseudomonadota</taxon>
        <taxon>Alphaproteobacteria</taxon>
        <taxon>Hyphomicrobiales</taxon>
        <taxon>Nitrobacteraceae</taxon>
        <taxon>Bradyrhizobium</taxon>
    </lineage>
</organism>
<comment type="caution">
    <text evidence="2">The sequence shown here is derived from an EMBL/GenBank/DDBJ whole genome shotgun (WGS) entry which is preliminary data.</text>
</comment>
<name>A0ABS0PHX4_9BRAD</name>